<accession>A0A844YXI6</accession>
<protein>
    <submittedName>
        <fullName evidence="2">AMP-binding protein</fullName>
    </submittedName>
</protein>
<evidence type="ECO:0000313" key="3">
    <source>
        <dbReference type="Proteomes" id="UP000466966"/>
    </source>
</evidence>
<dbReference type="Pfam" id="PF13193">
    <property type="entry name" value="AMP-binding_C"/>
    <property type="match status" value="1"/>
</dbReference>
<dbReference type="Pfam" id="PF00501">
    <property type="entry name" value="AMP-binding"/>
    <property type="match status" value="1"/>
</dbReference>
<dbReference type="Gene3D" id="3.30.300.30">
    <property type="match status" value="1"/>
</dbReference>
<dbReference type="InterPro" id="IPR036736">
    <property type="entry name" value="ACP-like_sf"/>
</dbReference>
<dbReference type="InterPro" id="IPR050237">
    <property type="entry name" value="ATP-dep_AMP-bd_enzyme"/>
</dbReference>
<dbReference type="SUPFAM" id="SSF47336">
    <property type="entry name" value="ACP-like"/>
    <property type="match status" value="1"/>
</dbReference>
<dbReference type="PROSITE" id="PS50075">
    <property type="entry name" value="CARRIER"/>
    <property type="match status" value="1"/>
</dbReference>
<evidence type="ECO:0000313" key="2">
    <source>
        <dbReference type="EMBL" id="MXO71882.1"/>
    </source>
</evidence>
<dbReference type="Gene3D" id="3.40.50.12780">
    <property type="entry name" value="N-terminal domain of ligase-like"/>
    <property type="match status" value="1"/>
</dbReference>
<keyword evidence="3" id="KW-1185">Reference proteome</keyword>
<dbReference type="PANTHER" id="PTHR43767">
    <property type="entry name" value="LONG-CHAIN-FATTY-ACID--COA LIGASE"/>
    <property type="match status" value="1"/>
</dbReference>
<dbReference type="InterPro" id="IPR042099">
    <property type="entry name" value="ANL_N_sf"/>
</dbReference>
<dbReference type="Proteomes" id="UP000466966">
    <property type="component" value="Unassembled WGS sequence"/>
</dbReference>
<dbReference type="Gene3D" id="1.10.1200.10">
    <property type="entry name" value="ACP-like"/>
    <property type="match status" value="1"/>
</dbReference>
<dbReference type="AlphaFoldDB" id="A0A844YXI6"/>
<proteinExistence type="predicted"/>
<dbReference type="InterPro" id="IPR009081">
    <property type="entry name" value="PP-bd_ACP"/>
</dbReference>
<feature type="domain" description="Carrier" evidence="1">
    <location>
        <begin position="519"/>
        <end position="594"/>
    </location>
</feature>
<dbReference type="InterPro" id="IPR000873">
    <property type="entry name" value="AMP-dep_synth/lig_dom"/>
</dbReference>
<reference evidence="2 3" key="1">
    <citation type="submission" date="2019-12" db="EMBL/GenBank/DDBJ databases">
        <title>Genomic-based taxomic classification of the family Erythrobacteraceae.</title>
        <authorList>
            <person name="Xu L."/>
        </authorList>
    </citation>
    <scope>NUCLEOTIDE SEQUENCE [LARGE SCALE GENOMIC DNA]</scope>
    <source>
        <strain evidence="2 3">M0322</strain>
    </source>
</reference>
<sequence>MTALQDLWTTIAEGDKRDFMVLPRQRVSYADLREMTGQWLSWFSAAGIAPGDRLVIRTADEVAAVTAFIAALLDGVVPVLLTADTPDARLAGVVEAVEPAGVAADILPAGVDTRIAVLALSPAPAPARPSWFSRDRRANTLAFLPQSDSRRVPHLPGDDAGLAYLLFTSGTTAAPTGVQITRANLLANLATQTRLFGYDGKARIFNDMILAHADGMIQGPIQALYCGGTVIRAGGFDLARIEQWLNRVRAERASHVITVPTVWAMIDRYAAHDDYFDAPECRLLLSCAAHLPEDLWRRLEARFARPVCNQYGLTETVVTALWAGPHPEMGKVGTLGKVADGEARVADADAAGTGELQLRGDNVFPGYWRDPARTAASFTADGWFKTGDLARRLADGSFAYMGRSKTVIMAGGFLIRPEEIDEAMLRHPAVAESVTIGIEDDLFGEVPVTAVVLAHGAAAADENALAAHARACLEAQKVPKRIVMVPAIARGPSGKPVLADLRRLLTATVVGDPLPANHRDITAEVTALAADVFRVPAEALALTSGRGSVAGWDSFSQLNFVFAVEHHFGLSIPAARVATIETIADMVRTVRDLSA</sequence>
<dbReference type="EMBL" id="WTYV01000003">
    <property type="protein sequence ID" value="MXO71882.1"/>
    <property type="molecule type" value="Genomic_DNA"/>
</dbReference>
<organism evidence="2 3">
    <name type="scientific">Alteraurantiacibacter buctensis</name>
    <dbReference type="NCBI Taxonomy" id="1503981"/>
    <lineage>
        <taxon>Bacteria</taxon>
        <taxon>Pseudomonadati</taxon>
        <taxon>Pseudomonadota</taxon>
        <taxon>Alphaproteobacteria</taxon>
        <taxon>Sphingomonadales</taxon>
        <taxon>Erythrobacteraceae</taxon>
        <taxon>Alteraurantiacibacter</taxon>
    </lineage>
</organism>
<dbReference type="InterPro" id="IPR045851">
    <property type="entry name" value="AMP-bd_C_sf"/>
</dbReference>
<dbReference type="PANTHER" id="PTHR43767:SF10">
    <property type="entry name" value="SURFACTIN SYNTHASE SUBUNIT 1"/>
    <property type="match status" value="1"/>
</dbReference>
<dbReference type="InterPro" id="IPR025110">
    <property type="entry name" value="AMP-bd_C"/>
</dbReference>
<evidence type="ECO:0000259" key="1">
    <source>
        <dbReference type="PROSITE" id="PS50075"/>
    </source>
</evidence>
<name>A0A844YXI6_9SPHN</name>
<dbReference type="SUPFAM" id="SSF56801">
    <property type="entry name" value="Acetyl-CoA synthetase-like"/>
    <property type="match status" value="1"/>
</dbReference>
<dbReference type="GO" id="GO:0016877">
    <property type="term" value="F:ligase activity, forming carbon-sulfur bonds"/>
    <property type="evidence" value="ECO:0007669"/>
    <property type="project" value="UniProtKB-ARBA"/>
</dbReference>
<dbReference type="Pfam" id="PF00550">
    <property type="entry name" value="PP-binding"/>
    <property type="match status" value="1"/>
</dbReference>
<dbReference type="OrthoDB" id="9803968at2"/>
<gene>
    <name evidence="2" type="ORF">GRI99_09570</name>
</gene>
<dbReference type="RefSeq" id="WP_160771818.1">
    <property type="nucleotide sequence ID" value="NZ_WTYV01000003.1"/>
</dbReference>
<comment type="caution">
    <text evidence="2">The sequence shown here is derived from an EMBL/GenBank/DDBJ whole genome shotgun (WGS) entry which is preliminary data.</text>
</comment>